<evidence type="ECO:0000256" key="5">
    <source>
        <dbReference type="SAM" id="MobiDB-lite"/>
    </source>
</evidence>
<dbReference type="GO" id="GO:0016226">
    <property type="term" value="P:iron-sulfur cluster assembly"/>
    <property type="evidence" value="ECO:0007669"/>
    <property type="project" value="UniProtKB-UniRule"/>
</dbReference>
<name>A0A6A6QGU4_9PEZI</name>
<dbReference type="Pfam" id="PF00400">
    <property type="entry name" value="WD40"/>
    <property type="match status" value="6"/>
</dbReference>
<dbReference type="InterPro" id="IPR036322">
    <property type="entry name" value="WD40_repeat_dom_sf"/>
</dbReference>
<dbReference type="InterPro" id="IPR001680">
    <property type="entry name" value="WD40_rpt"/>
</dbReference>
<dbReference type="PROSITE" id="PS50294">
    <property type="entry name" value="WD_REPEATS_REGION"/>
    <property type="match status" value="2"/>
</dbReference>
<dbReference type="InterPro" id="IPR028608">
    <property type="entry name" value="CIAO1/Cia1"/>
</dbReference>
<dbReference type="SMART" id="SM00320">
    <property type="entry name" value="WD40"/>
    <property type="match status" value="7"/>
</dbReference>
<organism evidence="6 7">
    <name type="scientific">Lophium mytilinum</name>
    <dbReference type="NCBI Taxonomy" id="390894"/>
    <lineage>
        <taxon>Eukaryota</taxon>
        <taxon>Fungi</taxon>
        <taxon>Dikarya</taxon>
        <taxon>Ascomycota</taxon>
        <taxon>Pezizomycotina</taxon>
        <taxon>Dothideomycetes</taxon>
        <taxon>Pleosporomycetidae</taxon>
        <taxon>Mytilinidiales</taxon>
        <taxon>Mytilinidiaceae</taxon>
        <taxon>Lophium</taxon>
    </lineage>
</organism>
<keyword evidence="2" id="KW-0677">Repeat</keyword>
<dbReference type="GO" id="GO:0097361">
    <property type="term" value="C:cytosolic [4Fe-4S] assembly targeting complex"/>
    <property type="evidence" value="ECO:0007669"/>
    <property type="project" value="InterPro"/>
</dbReference>
<dbReference type="SUPFAM" id="SSF50978">
    <property type="entry name" value="WD40 repeat-like"/>
    <property type="match status" value="1"/>
</dbReference>
<dbReference type="OrthoDB" id="284782at2759"/>
<dbReference type="Proteomes" id="UP000799750">
    <property type="component" value="Unassembled WGS sequence"/>
</dbReference>
<keyword evidence="1 4" id="KW-0853">WD repeat</keyword>
<dbReference type="AlphaFoldDB" id="A0A6A6QGU4"/>
<accession>A0A6A6QGU4</accession>
<dbReference type="PANTHER" id="PTHR19920:SF0">
    <property type="entry name" value="CYTOSOLIC IRON-SULFUR PROTEIN ASSEMBLY PROTEIN CIAO1-RELATED"/>
    <property type="match status" value="1"/>
</dbReference>
<feature type="repeat" description="WD" evidence="4">
    <location>
        <begin position="147"/>
        <end position="179"/>
    </location>
</feature>
<feature type="region of interest" description="Disordered" evidence="5">
    <location>
        <begin position="377"/>
        <end position="397"/>
    </location>
</feature>
<comment type="similarity">
    <text evidence="3">Belongs to the WD repeat CIA1 family.</text>
</comment>
<feature type="repeat" description="WD" evidence="4">
    <location>
        <begin position="193"/>
        <end position="224"/>
    </location>
</feature>
<evidence type="ECO:0000313" key="7">
    <source>
        <dbReference type="Proteomes" id="UP000799750"/>
    </source>
</evidence>
<dbReference type="PROSITE" id="PS50082">
    <property type="entry name" value="WD_REPEATS_2"/>
    <property type="match status" value="2"/>
</dbReference>
<evidence type="ECO:0000256" key="1">
    <source>
        <dbReference type="ARBA" id="ARBA00022574"/>
    </source>
</evidence>
<protein>
    <recommendedName>
        <fullName evidence="3">Probable cytosolic iron-sulfur protein assembly protein 1</fullName>
    </recommendedName>
</protein>
<evidence type="ECO:0000256" key="4">
    <source>
        <dbReference type="PROSITE-ProRule" id="PRU00221"/>
    </source>
</evidence>
<reference evidence="6" key="1">
    <citation type="journal article" date="2020" name="Stud. Mycol.">
        <title>101 Dothideomycetes genomes: a test case for predicting lifestyles and emergence of pathogens.</title>
        <authorList>
            <person name="Haridas S."/>
            <person name="Albert R."/>
            <person name="Binder M."/>
            <person name="Bloem J."/>
            <person name="Labutti K."/>
            <person name="Salamov A."/>
            <person name="Andreopoulos B."/>
            <person name="Baker S."/>
            <person name="Barry K."/>
            <person name="Bills G."/>
            <person name="Bluhm B."/>
            <person name="Cannon C."/>
            <person name="Castanera R."/>
            <person name="Culley D."/>
            <person name="Daum C."/>
            <person name="Ezra D."/>
            <person name="Gonzalez J."/>
            <person name="Henrissat B."/>
            <person name="Kuo A."/>
            <person name="Liang C."/>
            <person name="Lipzen A."/>
            <person name="Lutzoni F."/>
            <person name="Magnuson J."/>
            <person name="Mondo S."/>
            <person name="Nolan M."/>
            <person name="Ohm R."/>
            <person name="Pangilinan J."/>
            <person name="Park H.-J."/>
            <person name="Ramirez L."/>
            <person name="Alfaro M."/>
            <person name="Sun H."/>
            <person name="Tritt A."/>
            <person name="Yoshinaga Y."/>
            <person name="Zwiers L.-H."/>
            <person name="Turgeon B."/>
            <person name="Goodwin S."/>
            <person name="Spatafora J."/>
            <person name="Crous P."/>
            <person name="Grigoriev I."/>
        </authorList>
    </citation>
    <scope>NUCLEOTIDE SEQUENCE</scope>
    <source>
        <strain evidence="6">CBS 269.34</strain>
    </source>
</reference>
<comment type="function">
    <text evidence="3">Essential component of the cytosolic iron-sulfur (Fe/S) protein assembly machinery. Required for the maturation of extramitochondrial Fe/S proteins.</text>
</comment>
<feature type="region of interest" description="Disordered" evidence="5">
    <location>
        <begin position="111"/>
        <end position="140"/>
    </location>
</feature>
<keyword evidence="7" id="KW-1185">Reference proteome</keyword>
<dbReference type="InterPro" id="IPR015943">
    <property type="entry name" value="WD40/YVTN_repeat-like_dom_sf"/>
</dbReference>
<dbReference type="PANTHER" id="PTHR19920">
    <property type="entry name" value="WD40 PROTEIN CIAO1"/>
    <property type="match status" value="1"/>
</dbReference>
<dbReference type="EMBL" id="MU004196">
    <property type="protein sequence ID" value="KAF2490697.1"/>
    <property type="molecule type" value="Genomic_DNA"/>
</dbReference>
<dbReference type="HAMAP" id="MF_03037">
    <property type="entry name" value="ciao1"/>
    <property type="match status" value="1"/>
</dbReference>
<sequence length="464" mass="50640">MSQPPAPPPLPTRSHTLSHLATCTPPSPARTWQTAPHPHLPLLATACADRTVRVYSLSHFTLQTTIGGGHKRSVRALAWKPMSRGQSTLATGSFDASAGIWRKWESGGGDAAHDYTNLNPGGKGDDDDDDDGGDGDGDEEYNFASILDGHDSEIKSVAWSASGQYLATCSRDKSVWIWEELEDEDSFETVAVLQEHEADVKCVAWHPESDVLASGSYDDTVRVYREDVDDWVQVAQMGGHGKTVWWVEFEGSGMGRVLEAGVEENGERRAVLEERERAGPRLLSASDDCTVRIWRKVVKDEEGGGQTAGGVPSIFRKSIEEEWVTEAVLPLRHDRAIYAASWSRRSGMIVSTGSDGRIVVYKEQWRAAVPNGVEEEATAGGDQEMANGEGTAAKSKDETASLTEWVVVAEIEGAHDVFEINHVCWAKRYDKGKRNEDEEVIVSTGDDGEVKIWTLEEVSSSGGA</sequence>
<proteinExistence type="inferred from homology"/>
<feature type="compositionally biased region" description="Acidic residues" evidence="5">
    <location>
        <begin position="125"/>
        <end position="140"/>
    </location>
</feature>
<dbReference type="Gene3D" id="2.130.10.10">
    <property type="entry name" value="YVTN repeat-like/Quinoprotein amine dehydrogenase"/>
    <property type="match status" value="1"/>
</dbReference>
<evidence type="ECO:0000256" key="3">
    <source>
        <dbReference type="HAMAP-Rule" id="MF_03037"/>
    </source>
</evidence>
<evidence type="ECO:0000313" key="6">
    <source>
        <dbReference type="EMBL" id="KAF2490697.1"/>
    </source>
</evidence>
<gene>
    <name evidence="3" type="primary">CIA1</name>
    <name evidence="6" type="ORF">BU16DRAFT_574790</name>
</gene>
<evidence type="ECO:0000256" key="2">
    <source>
        <dbReference type="ARBA" id="ARBA00022737"/>
    </source>
</evidence>